<feature type="transmembrane region" description="Helical" evidence="1">
    <location>
        <begin position="20"/>
        <end position="39"/>
    </location>
</feature>
<dbReference type="RefSeq" id="WP_012799125.1">
    <property type="nucleotide sequence ID" value="NC_013165.1"/>
</dbReference>
<dbReference type="AlphaFoldDB" id="C7N7Y9"/>
<keyword evidence="3" id="KW-1185">Reference proteome</keyword>
<dbReference type="HOGENOM" id="CLU_122865_0_0_11"/>
<evidence type="ECO:0000256" key="1">
    <source>
        <dbReference type="SAM" id="Phobius"/>
    </source>
</evidence>
<gene>
    <name evidence="2" type="ordered locus">Shel_20100</name>
</gene>
<dbReference type="KEGG" id="shi:Shel_20100"/>
<accession>C7N7Y9</accession>
<organism evidence="2 3">
    <name type="scientific">Slackia heliotrinireducens (strain ATCC 29202 / DSM 20476 / NCTC 11029 / RHS 1)</name>
    <name type="common">Peptococcus heliotrinreducens</name>
    <dbReference type="NCBI Taxonomy" id="471855"/>
    <lineage>
        <taxon>Bacteria</taxon>
        <taxon>Bacillati</taxon>
        <taxon>Actinomycetota</taxon>
        <taxon>Coriobacteriia</taxon>
        <taxon>Eggerthellales</taxon>
        <taxon>Eggerthellaceae</taxon>
        <taxon>Slackia</taxon>
    </lineage>
</organism>
<evidence type="ECO:0000313" key="2">
    <source>
        <dbReference type="EMBL" id="ACV23024.1"/>
    </source>
</evidence>
<dbReference type="Proteomes" id="UP000002026">
    <property type="component" value="Chromosome"/>
</dbReference>
<sequence>MRVPGTSGESGQMTVELACMFPVLTLVAVVVFTSMAFLSECAAFDPAARDAILMQVDDGYEGGVSSSEVAARISAATGIPPSCVQVSADRMWNGHVVYTAGFDFRLSSYGLPAPSSVFGVAIPPLHHEIEFEISPYRKGIVI</sequence>
<evidence type="ECO:0008006" key="4">
    <source>
        <dbReference type="Google" id="ProtNLM"/>
    </source>
</evidence>
<evidence type="ECO:0000313" key="3">
    <source>
        <dbReference type="Proteomes" id="UP000002026"/>
    </source>
</evidence>
<reference evidence="2 3" key="1">
    <citation type="journal article" date="2009" name="Stand. Genomic Sci.">
        <title>Complete genome sequence of Slackia heliotrinireducens type strain (RHS 1).</title>
        <authorList>
            <person name="Pukall R."/>
            <person name="Lapidus A."/>
            <person name="Nolan M."/>
            <person name="Copeland A."/>
            <person name="Glavina Del Rio T."/>
            <person name="Lucas S."/>
            <person name="Chen F."/>
            <person name="Tice H."/>
            <person name="Cheng J.F."/>
            <person name="Chertkov O."/>
            <person name="Bruce D."/>
            <person name="Goodwin L."/>
            <person name="Kuske C."/>
            <person name="Brettin T."/>
            <person name="Detter J.C."/>
            <person name="Han C."/>
            <person name="Pitluck S."/>
            <person name="Pati A."/>
            <person name="Mavrommatis K."/>
            <person name="Ivanova N."/>
            <person name="Ovchinnikova G."/>
            <person name="Chen A."/>
            <person name="Palaniappan K."/>
            <person name="Schneider S."/>
            <person name="Rohde M."/>
            <person name="Chain P."/>
            <person name="D'haeseleer P."/>
            <person name="Goker M."/>
            <person name="Bristow J."/>
            <person name="Eisen J.A."/>
            <person name="Markowitz V."/>
            <person name="Kyrpides N.C."/>
            <person name="Klenk H.P."/>
            <person name="Hugenholtz P."/>
        </authorList>
    </citation>
    <scope>NUCLEOTIDE SEQUENCE [LARGE SCALE GENOMIC DNA]</scope>
    <source>
        <strain evidence="3">ATCC 29202 / DSM 20476 / NCTC 11029 / RHS 1</strain>
    </source>
</reference>
<dbReference type="STRING" id="471855.Shel_20100"/>
<proteinExistence type="predicted"/>
<protein>
    <recommendedName>
        <fullName evidence="4">TadE-like protein</fullName>
    </recommendedName>
</protein>
<keyword evidence="1" id="KW-0812">Transmembrane</keyword>
<keyword evidence="1" id="KW-0472">Membrane</keyword>
<keyword evidence="1" id="KW-1133">Transmembrane helix</keyword>
<name>C7N7Y9_SLAHD</name>
<dbReference type="EMBL" id="CP001684">
    <property type="protein sequence ID" value="ACV23024.1"/>
    <property type="molecule type" value="Genomic_DNA"/>
</dbReference>